<protein>
    <submittedName>
        <fullName evidence="6">NRPS</fullName>
    </submittedName>
</protein>
<dbReference type="NCBIfam" id="NF003417">
    <property type="entry name" value="PRK04813.1"/>
    <property type="match status" value="5"/>
</dbReference>
<dbReference type="SMART" id="SM00823">
    <property type="entry name" value="PKS_PP"/>
    <property type="match status" value="4"/>
</dbReference>
<dbReference type="FunFam" id="3.30.559.30:FF:000003">
    <property type="entry name" value="Nonribosomal peptide synthase SidD"/>
    <property type="match status" value="3"/>
</dbReference>
<dbReference type="PANTHER" id="PTHR45527:SF3">
    <property type="entry name" value="SIDEROPHORE SYNTHETASE (EUROFUNG)"/>
    <property type="match status" value="1"/>
</dbReference>
<dbReference type="InterPro" id="IPR042099">
    <property type="entry name" value="ANL_N_sf"/>
</dbReference>
<dbReference type="PROSITE" id="PS50075">
    <property type="entry name" value="CARRIER"/>
    <property type="match status" value="4"/>
</dbReference>
<dbReference type="Gene3D" id="3.40.50.12780">
    <property type="entry name" value="N-terminal domain of ligase-like"/>
    <property type="match status" value="4"/>
</dbReference>
<dbReference type="Gene3D" id="3.30.300.30">
    <property type="match status" value="4"/>
</dbReference>
<dbReference type="InterPro" id="IPR045851">
    <property type="entry name" value="AMP-bd_C_sf"/>
</dbReference>
<evidence type="ECO:0000256" key="1">
    <source>
        <dbReference type="ARBA" id="ARBA00022450"/>
    </source>
</evidence>
<evidence type="ECO:0000256" key="4">
    <source>
        <dbReference type="ARBA" id="ARBA00029454"/>
    </source>
</evidence>
<dbReference type="PROSITE" id="PS00012">
    <property type="entry name" value="PHOSPHOPANTETHEINE"/>
    <property type="match status" value="3"/>
</dbReference>
<dbReference type="GO" id="GO:0043041">
    <property type="term" value="P:amino acid activation for nonribosomal peptide biosynthetic process"/>
    <property type="evidence" value="ECO:0007669"/>
    <property type="project" value="TreeGrafter"/>
</dbReference>
<evidence type="ECO:0000259" key="5">
    <source>
        <dbReference type="PROSITE" id="PS50075"/>
    </source>
</evidence>
<reference evidence="6" key="1">
    <citation type="submission" date="2023-07" db="EMBL/GenBank/DDBJ databases">
        <title>Black Yeasts Isolated from many extreme environments.</title>
        <authorList>
            <person name="Coleine C."/>
            <person name="Stajich J.E."/>
            <person name="Selbmann L."/>
        </authorList>
    </citation>
    <scope>NUCLEOTIDE SEQUENCE</scope>
    <source>
        <strain evidence="6">CCFEE 5485</strain>
    </source>
</reference>
<name>A0AAE0WP24_9PEZI</name>
<dbReference type="InterPro" id="IPR009081">
    <property type="entry name" value="PP-bd_ACP"/>
</dbReference>
<dbReference type="InterPro" id="IPR020845">
    <property type="entry name" value="AMP-binding_CS"/>
</dbReference>
<dbReference type="InterPro" id="IPR023213">
    <property type="entry name" value="CAT-like_dom_sf"/>
</dbReference>
<dbReference type="Pfam" id="PF00550">
    <property type="entry name" value="PP-binding"/>
    <property type="match status" value="4"/>
</dbReference>
<feature type="domain" description="Carrier" evidence="5">
    <location>
        <begin position="799"/>
        <end position="875"/>
    </location>
</feature>
<dbReference type="GO" id="GO:0031177">
    <property type="term" value="F:phosphopantetheine binding"/>
    <property type="evidence" value="ECO:0007669"/>
    <property type="project" value="InterPro"/>
</dbReference>
<dbReference type="GO" id="GO:0016874">
    <property type="term" value="F:ligase activity"/>
    <property type="evidence" value="ECO:0007669"/>
    <property type="project" value="UniProtKB-KW"/>
</dbReference>
<accession>A0AAE0WP24</accession>
<dbReference type="GO" id="GO:0044550">
    <property type="term" value="P:secondary metabolite biosynthetic process"/>
    <property type="evidence" value="ECO:0007669"/>
    <property type="project" value="TreeGrafter"/>
</dbReference>
<dbReference type="EMBL" id="JAUTXT010000015">
    <property type="protein sequence ID" value="KAK3675254.1"/>
    <property type="molecule type" value="Genomic_DNA"/>
</dbReference>
<keyword evidence="2" id="KW-0597">Phosphoprotein</keyword>
<dbReference type="InterPro" id="IPR000873">
    <property type="entry name" value="AMP-dep_synth/lig_dom"/>
</dbReference>
<dbReference type="InterPro" id="IPR020806">
    <property type="entry name" value="PKS_PP-bd"/>
</dbReference>
<feature type="domain" description="Carrier" evidence="5">
    <location>
        <begin position="1887"/>
        <end position="1963"/>
    </location>
</feature>
<keyword evidence="1" id="KW-0596">Phosphopantetheine</keyword>
<feature type="domain" description="Carrier" evidence="5">
    <location>
        <begin position="2976"/>
        <end position="3053"/>
    </location>
</feature>
<dbReference type="Gene3D" id="1.10.1200.10">
    <property type="entry name" value="ACP-like"/>
    <property type="match status" value="4"/>
</dbReference>
<dbReference type="InterPro" id="IPR010071">
    <property type="entry name" value="AA_adenyl_dom"/>
</dbReference>
<dbReference type="PROSITE" id="PS00455">
    <property type="entry name" value="AMP_BINDING"/>
    <property type="match status" value="4"/>
</dbReference>
<gene>
    <name evidence="6" type="ORF">LTR78_004764</name>
</gene>
<dbReference type="SMART" id="SM01294">
    <property type="entry name" value="PKS_PP_betabranch"/>
    <property type="match status" value="1"/>
</dbReference>
<evidence type="ECO:0000256" key="3">
    <source>
        <dbReference type="ARBA" id="ARBA00022598"/>
    </source>
</evidence>
<dbReference type="GO" id="GO:0005737">
    <property type="term" value="C:cytoplasm"/>
    <property type="evidence" value="ECO:0007669"/>
    <property type="project" value="TreeGrafter"/>
</dbReference>
<dbReference type="SUPFAM" id="SSF52777">
    <property type="entry name" value="CoA-dependent acyltransferases"/>
    <property type="match status" value="9"/>
</dbReference>
<sequence>MSCVASPASCFVEADSPGADQDAKQYAARFWQQYFDALDAQPFPSLPSMGFRPIAKDKLEHAIESIRWPAMVRSGTVVRAAWSAIAAKHTGIAQALFGIGTSVEDSSSSTDDDTAIVPMQVRVDGEETIRDFLSRVDRDTTTLQKRAVRIDPHVLRAISTHTDHACHFQTLLLQASSDVEGKASTHALVLIYSARQDGLHLNIAFDPRILDVEFVQRMVRQLEHVLRLFCNPDLASAPLSTIDLVSPHDLSTIWSWNATVPEPLEMCVHDLIAETTRAQPDCPAVCAWDGDLTYTQLDQLSTRLAHHLVSTLGIVRTDIVPLCFEKSMWTSVAILAVVKAGAACVTMDTTHPEAHLRRIIQQTSARVILTSSANEKLAATLADESLLVLRPEALLSDPHLSVSVDSTDLPTVYPHDRLYVVFTSGSTGTPKGATITHTNFSSAIKHQQGPLGMTSSSRVFDYVSYAFDVSWLNSLLTFATGACLCVPNEAERRNDLASSIRRLDVNYADLTPSISRLLDAGDVPSLMHLTFGGEEVLAEDVSRWQNIGDVVNGYGPAECTPKSMAYNYTADGSSKLANQIGAGTGLNTWVVEPDNESKLSIIGAIGELWLEGPLVGAGYLGDREKTAAAFFETLPWLDQSKESSGRGRVYRTGDLVRYNPDGSLVYVRRKDQQVKVRGHRVELAEIEHHIRSSGGEGVNVVAEMVTPRGSSDKVLVAFLATMPSTCQDDGRGALASRMRHISEGLKSRVPSYMIPGGYIGMDRIPMSATGKADHRKLREIASQMTMEELVALNRVEYREPTTACELRLQALWASVLGISPASIGLDDSFLLLGGDSITAMRLAREARRAGIPLAVATILKNPVLADLATLLGDVSGPERVQEVGPFTLLQGLQPDHIRHQAAAFCRLRPEQVEDAFPCTPMQEGLLALTSKRSGDFVARYILKVSADAESFQSTWNHVVHTTPILRTRIVDLAGISSGVGLVQVIVDEPVSWHRSSCLDQYVMEDQQRDIGLGTPLISVALVDDAKRGRLFVWTIHHALYDGWSMQLMMDRMRRAYNGAVLQTGSPFQSFVKTVVDGDRTQAQSLWRTYFQGIEASPFPALPSATYQPVADQTIVSRISGIDWPRCNVTASTVVRAAWAVLVSQYTNLDEALFGVISMGRQGNVPGIEDIVGPTIAATPMRIVLDKDLKIADFLQDLQARNVEIAEVEQLGLQQIRKISTDAEQACQFQMLLNIQPNQDRLPDNVDGPLERVSLEGAIAEAAHVLPAMNTYGLMIECILHDDGIECSISFDPKLMGKTKVQRMSHQYEHILRQLSTNRNAAKRLADVNFISSEDLHTIWAGKTAAPEAADDDVCVHNLITAHVLHQPNSPAICAWDGELTYRELDRLSTNLAQYLIGQNVCRGTVVPLCFEKSRWAPVAVLGTMKAGAAGMLIDCTLPKDRLLSIVSQVKPVLCLALASTRPLAQQLLTVPVLPVDQFLSDENETSLADRPLPVVDAAHLLYVVFTSGSTGVPKGALITHRSFCSAVKHQANVFNYSSETRKYGFASYSFDAAWFEMLHVLVAGGCLCIPSEKDRKDDITGSYLKLSANTLGMPPSTARLLDPGLLPGLRSILLGGEPATAADFARWPGSIDRFNVYGPAECVPPVAISRHNGTVEDVPYIGSGQGVNLWLVDPRDYNKLAAVGAVGEVLIEGPLVGEGYLNNEALTRELFIHDPIWMTQGISGVPGRRSRLYKSGDLMKYGEHGQLIFVSRKDAQVKINGQRFELSDVEEHIRQTMETPEDAHVLAETIIPSNGSRSLLVAFVCLTEVSGNDQDDQSKLRAMVLAWNAQLRDAVPGYMIPSAYIPVSRFPMTATGKANRRQLREIGHTMTLEALAALNPSRREYRRPTRAMEVRMQTMWANTLGIDAATIGLDDSFLQIGGDSIAAMRLVRAARESGVSLTVADIFKQPVLSELADLAKDSASEIQLEQELMPFSLLKNNMTPAQVRSQAATMCGVQVDCIEDVFPCTPLQEGLLSLTAKRPGDYTARFILQLRPEVDIEKFRAAWELVLRTTPILRTQVVDLSCSGLAQVILTEARSWEEHDSLDQYIGKDRKREFGLGRSLTHSCLVRDAARRQNFFVWTIHHALYDGWSMLLLMDRLQLAYRGKTLPFTAPFQRFVQYITDTDRVSHAESLWSSYLEGLEASPFPALPSPGYHSTTDEMTTKDVKVTWPQGNITASTIIRAAWAIVAAQFTGEQEVVFGATVIGRQTSLAEVEQMVGPTISLVPVRVVADGSQVLSKLLHQVQLDAVEMTVAEQLGLQRIRHINTSTARASEFQTVLVIQPIEEVQDPETTLFDMCDLKDLGVRVDDAVDAFNTYGLQVICNIATDGVRFKFSYDSNQISSALMEQLGNQLGHTLGLLCARSNMSKRLADIDFACDQDLDTIWSRNASVPAIFDDVCVHDVITEAAIQQPAAPAICAWDGALSYAELDRISTRLALHLVDLGVTCNDVVPLCFEKSMWMPVAQMAVIKSGASFVGTDPSQPEERLRSIIDQTKPGFILCSKANFSMASRLATSARVVVTDHATLDDLDSRAVKTAALPATSSSNRLYVAFTSGSTGISKGAVMTHQNFTSAIFHQREPLRILPTSRVFDFASYAFDLSCANLLHTLAAGACLCVPSEGDRQTRLAESMRTLRVNYAHLTPTVARFLDPTAVPDLKTLLLVGEVLTPSDKAQWLSHASLTNTYGPTECTAFATSEPMVDNDEQVPRIGKGMGFNTWVIKPEGTPGLVPIGAVGELVLEGPLVGEGYLGQPQLSAKAFVHSPPWLVRGSTQYPGRTGRLYRTGDLVRCEPDGRLEFITRKDMQVKIRGQRVELGDIEHHVKQSLTDVLKTRIAVELIYPKQSTEPLLVAFFENKETPNPAEPTTAALISQITTEASSRLSKVVPVHMIPGAYVPLSSIPMNTTGKTDRRRLREIGSLLTLEELAAANNSSERRKPTTDMETRLQSLWASLLGIESSSIGRDDSFLQIGGDSIGAMRLVRLAAQEEGIALTVADIFKAPVLSDLALFVSDNTSRPKLEQKSLSPFGLIDELSKKRVCNDAALLCSVQAAKIQDAFPCTPLQEGLLALTARRSGDYVARFVLELRDSVKLDTFRSMWSQVVQATPILRTRIADLPGLGLTNVVVDEDANWLEHQSLSGYIARDKEDEMGLGTSLARFGLVKDSGRHFFVWTFHHAVYDNWSLQIILKRAKSAFLGQSLPSTPPFQSFVDYVTNMDKDAAIECWREYLSGLESQPFPALPSKAYRPAADKTFAWTVHGVKWPQSNVTPSVAIRAAWGVYIAQLTDADEALFSVITMGRQANVYRIEDVVGPTIATVPVRIVINKNANVSQFLLGLQEQTIRLTAVEQVGLQSIRRISPEAELACQFQTLLDVQLESEESATDGPFQYSISDPAARGNDHINAAFATYALKIQCKIRDGDLHCLATYDSQVLATEQMERIGHQFEHILRQLCAGHNSTSPMGEVDFVSAHDLKTIWSWNATVPSAENSCVHEIIGDTARRQPDAPALCAWDGDLTYHELNRYGTQVAHHLVDLGIGYGDLVPIYFEKSMWTTVAILGVMKAGAACVTMDATQPEAHLRRIVAQTSATVILASLVKGPSAARLLSGTTKVILPQSLVTTSSDVTATGRERACLPKVDPSHPLYVVFTSGSTGTPKGAIITHANFATAIKYQRVPFGMTSSSRVYDYVSYAFDVSWLNVLLTLAVGACLCVPHERERRGDLASSIRRLKVNYTDLTPSITRLLNASDVPLLRHLTFGGEEVLASDAARWGTLDEVINGYGPAECTPKSMAYNYITSKSKRANEIGVGTGLNTWVVKPDNSKQLAMVGSIGELWLEGPLVGAGYLNDKEKTDEAFIHDPEWLLNGRTSHQSTVHETPTSHRKALVSTDADHVRGGRRGRVYKTGDLVRYNPDGTLIYIRRKDQQVKVRGQRVELAEIEHHIREVANDDASINILAEMVTPKDGSQKVLVAFIAMPAAELAKMMQRLAEGLAERVPAYMIPTAYVPIDCIPMSTTGKADRRKLRALGGSMTIGELTALVPRKGEHRRPRTAIEIKLQSLFASTIGISASSIGLDDSFVEMGGDSITAMRLALNARKDGVALTVADIFRHSSLEDLARAISSGCKDVTNSLASGSVSIKPVVLTHNAQRQVQRLGVSPSTVLPVTNFQQLCIRGALRTPKTWWDYRYVDFHGKPDVARLIEACHRLWYHFDSLRLVFLSSGDRFLQTVPANSKPIIVVHETEGDAEQDCTNVCEADQAEAVSLGASFTKFILTRTLSGSVRLIIRLSHAQYDAISSQAMMQTLHAAYRREDLAPSARFQDFVTSSITQGAASMQHWRSLLRGSTVTKVPTILADSDPGMGIEVTATVPEPVSSSAATPATIFTSACAAALAKVTGLSDVVFGRVVSGRSVLGPELQNVMGACVGWVPVRVQFSGAPSATKARSSVQKQYIDGLSYEITGTGDASGEVSSEELQLCDFGCVVQYQNVDTQPSQLLGEDDCRLKFYKRPEVRVETDVSRIDILAIPSQGGWDVTITSGRHKRSELEELLREICEGVASG</sequence>
<keyword evidence="3" id="KW-0436">Ligase</keyword>
<dbReference type="Gene3D" id="3.30.559.10">
    <property type="entry name" value="Chloramphenicol acetyltransferase-like domain"/>
    <property type="match status" value="4"/>
</dbReference>
<dbReference type="FunFam" id="3.30.300.30:FF:000015">
    <property type="entry name" value="Nonribosomal peptide synthase SidD"/>
    <property type="match status" value="4"/>
</dbReference>
<comment type="caution">
    <text evidence="6">The sequence shown here is derived from an EMBL/GenBank/DDBJ whole genome shotgun (WGS) entry which is preliminary data.</text>
</comment>
<comment type="similarity">
    <text evidence="4">Belongs to the NRP synthetase family.</text>
</comment>
<organism evidence="6 7">
    <name type="scientific">Recurvomyces mirabilis</name>
    <dbReference type="NCBI Taxonomy" id="574656"/>
    <lineage>
        <taxon>Eukaryota</taxon>
        <taxon>Fungi</taxon>
        <taxon>Dikarya</taxon>
        <taxon>Ascomycota</taxon>
        <taxon>Pezizomycotina</taxon>
        <taxon>Dothideomycetes</taxon>
        <taxon>Dothideomycetidae</taxon>
        <taxon>Mycosphaerellales</taxon>
        <taxon>Teratosphaeriaceae</taxon>
        <taxon>Recurvomyces</taxon>
    </lineage>
</organism>
<dbReference type="SUPFAM" id="SSF47336">
    <property type="entry name" value="ACP-like"/>
    <property type="match status" value="4"/>
</dbReference>
<evidence type="ECO:0000313" key="6">
    <source>
        <dbReference type="EMBL" id="KAK3675254.1"/>
    </source>
</evidence>
<dbReference type="CDD" id="cd19545">
    <property type="entry name" value="FUM14_C_NRPS-like"/>
    <property type="match status" value="3"/>
</dbReference>
<feature type="domain" description="Carrier" evidence="5">
    <location>
        <begin position="4081"/>
        <end position="4157"/>
    </location>
</feature>
<dbReference type="PANTHER" id="PTHR45527">
    <property type="entry name" value="NONRIBOSOMAL PEPTIDE SYNTHETASE"/>
    <property type="match status" value="1"/>
</dbReference>
<dbReference type="Gene3D" id="3.30.559.30">
    <property type="entry name" value="Nonribosomal peptide synthetase, condensation domain"/>
    <property type="match status" value="5"/>
</dbReference>
<evidence type="ECO:0000313" key="7">
    <source>
        <dbReference type="Proteomes" id="UP001274830"/>
    </source>
</evidence>
<dbReference type="Pfam" id="PF00668">
    <property type="entry name" value="Condensation"/>
    <property type="match status" value="4"/>
</dbReference>
<dbReference type="SUPFAM" id="SSF56801">
    <property type="entry name" value="Acetyl-CoA synthetase-like"/>
    <property type="match status" value="4"/>
</dbReference>
<dbReference type="FunFam" id="3.40.50.12780:FF:000014">
    <property type="entry name" value="Nonribosomal peptide synthetase 1"/>
    <property type="match status" value="1"/>
</dbReference>
<evidence type="ECO:0000256" key="2">
    <source>
        <dbReference type="ARBA" id="ARBA00022553"/>
    </source>
</evidence>
<dbReference type="InterPro" id="IPR006162">
    <property type="entry name" value="Ppantetheine_attach_site"/>
</dbReference>
<dbReference type="InterPro" id="IPR036736">
    <property type="entry name" value="ACP-like_sf"/>
</dbReference>
<dbReference type="FunFam" id="1.10.1200.10:FF:000005">
    <property type="entry name" value="Nonribosomal peptide synthetase 1"/>
    <property type="match status" value="4"/>
</dbReference>
<dbReference type="NCBIfam" id="TIGR01733">
    <property type="entry name" value="AA-adenyl-dom"/>
    <property type="match status" value="3"/>
</dbReference>
<dbReference type="Pfam" id="PF00501">
    <property type="entry name" value="AMP-binding"/>
    <property type="match status" value="4"/>
</dbReference>
<keyword evidence="7" id="KW-1185">Reference proteome</keyword>
<dbReference type="Proteomes" id="UP001274830">
    <property type="component" value="Unassembled WGS sequence"/>
</dbReference>
<proteinExistence type="inferred from homology"/>
<dbReference type="CDD" id="cd05918">
    <property type="entry name" value="A_NRPS_SidN3_like"/>
    <property type="match status" value="4"/>
</dbReference>
<dbReference type="InterPro" id="IPR001242">
    <property type="entry name" value="Condensation_dom"/>
</dbReference>